<feature type="repeat" description="RCC1" evidence="1">
    <location>
        <begin position="120"/>
        <end position="171"/>
    </location>
</feature>
<comment type="caution">
    <text evidence="2">The sequence shown here is derived from an EMBL/GenBank/DDBJ whole genome shotgun (WGS) entry which is preliminary data.</text>
</comment>
<organism evidence="2 3">
    <name type="scientific">Takifugu flavidus</name>
    <name type="common">sansaifugu</name>
    <dbReference type="NCBI Taxonomy" id="433684"/>
    <lineage>
        <taxon>Eukaryota</taxon>
        <taxon>Metazoa</taxon>
        <taxon>Chordata</taxon>
        <taxon>Craniata</taxon>
        <taxon>Vertebrata</taxon>
        <taxon>Euteleostomi</taxon>
        <taxon>Actinopterygii</taxon>
        <taxon>Neopterygii</taxon>
        <taxon>Teleostei</taxon>
        <taxon>Neoteleostei</taxon>
        <taxon>Acanthomorphata</taxon>
        <taxon>Eupercaria</taxon>
        <taxon>Tetraodontiformes</taxon>
        <taxon>Tetradontoidea</taxon>
        <taxon>Tetraodontidae</taxon>
        <taxon>Takifugu</taxon>
    </lineage>
</organism>
<evidence type="ECO:0000313" key="2">
    <source>
        <dbReference type="EMBL" id="TWW75575.1"/>
    </source>
</evidence>
<feature type="repeat" description="RCC1" evidence="1">
    <location>
        <begin position="222"/>
        <end position="275"/>
    </location>
</feature>
<dbReference type="Pfam" id="PF00415">
    <property type="entry name" value="RCC1"/>
    <property type="match status" value="2"/>
</dbReference>
<dbReference type="PRINTS" id="PR00633">
    <property type="entry name" value="RCCNDNSATION"/>
</dbReference>
<evidence type="ECO:0000256" key="1">
    <source>
        <dbReference type="PROSITE-ProRule" id="PRU00235"/>
    </source>
</evidence>
<dbReference type="InterPro" id="IPR009091">
    <property type="entry name" value="RCC1/BLIP-II"/>
</dbReference>
<accession>A0A5C6P825</accession>
<reference evidence="2 3" key="1">
    <citation type="submission" date="2019-04" db="EMBL/GenBank/DDBJ databases">
        <title>Chromosome genome assembly for Takifugu flavidus.</title>
        <authorList>
            <person name="Xiao S."/>
        </authorList>
    </citation>
    <scope>NUCLEOTIDE SEQUENCE [LARGE SCALE GENOMIC DNA]</scope>
    <source>
        <strain evidence="2">HTHZ2018</strain>
        <tissue evidence="2">Muscle</tissue>
    </source>
</reference>
<evidence type="ECO:0000313" key="3">
    <source>
        <dbReference type="Proteomes" id="UP000324091"/>
    </source>
</evidence>
<protein>
    <submittedName>
        <fullName evidence="2">RCC1 domain-containing protein 1</fullName>
    </submittedName>
</protein>
<dbReference type="SUPFAM" id="SSF50985">
    <property type="entry name" value="RCC1/BLIP-II"/>
    <property type="match status" value="1"/>
</dbReference>
<dbReference type="Gene3D" id="2.130.10.30">
    <property type="entry name" value="Regulator of chromosome condensation 1/beta-lactamase-inhibitor protein II"/>
    <property type="match status" value="2"/>
</dbReference>
<keyword evidence="3" id="KW-1185">Reference proteome</keyword>
<dbReference type="PROSITE" id="PS00626">
    <property type="entry name" value="RCC1_2"/>
    <property type="match status" value="1"/>
</dbReference>
<dbReference type="PANTHER" id="PTHR46849">
    <property type="entry name" value="RCC1 DOMAIN-CONTAINING PROTEIN 1"/>
    <property type="match status" value="1"/>
</dbReference>
<dbReference type="InterPro" id="IPR000408">
    <property type="entry name" value="Reg_chr_condens"/>
</dbReference>
<dbReference type="InterPro" id="IPR052830">
    <property type="entry name" value="RCC1_domain-containing"/>
</dbReference>
<dbReference type="PANTHER" id="PTHR46849:SF1">
    <property type="entry name" value="RCC1 DOMAIN-CONTAINING PROTEIN 1"/>
    <property type="match status" value="1"/>
</dbReference>
<dbReference type="Proteomes" id="UP000324091">
    <property type="component" value="Chromosome 13"/>
</dbReference>
<sequence length="279" mass="30018">MCFPLLGDSCVYVAGFGAVTESCGIVKESHGCKDVFVSESHLTLAFSDRLESWDLQKVEKTPTWSMELNKESSDSPLNLPLLPGGYIATKAPLYRSLSPHLKAKSVAVSAEHVMLLSATGAVYTWGLGSHGQLGHGVLTSEEKPRAVEALWGMPMVCVATGGWHSVCISGSSSTEETQEGDKHEEVFISIQAFPALLDVSPSCEIMAVSCGSRHTAAVTTTGDLYTCGWGDYGQLGHPTLKSTDEPQLVEFFKKQQMRVVDVVCGAWNTFVAVVEERVA</sequence>
<proteinExistence type="predicted"/>
<gene>
    <name evidence="2" type="ORF">D4764_13G0002370</name>
</gene>
<dbReference type="EMBL" id="RHFK02000005">
    <property type="protein sequence ID" value="TWW75575.1"/>
    <property type="molecule type" value="Genomic_DNA"/>
</dbReference>
<dbReference type="PROSITE" id="PS50012">
    <property type="entry name" value="RCC1_3"/>
    <property type="match status" value="2"/>
</dbReference>
<dbReference type="AlphaFoldDB" id="A0A5C6P825"/>
<name>A0A5C6P825_9TELE</name>